<evidence type="ECO:0000259" key="1">
    <source>
        <dbReference type="PROSITE" id="PS50910"/>
    </source>
</evidence>
<evidence type="ECO:0000313" key="3">
    <source>
        <dbReference type="Proteomes" id="UP000272051"/>
    </source>
</evidence>
<comment type="caution">
    <text evidence="2">The sequence shown here is derived from an EMBL/GenBank/DDBJ whole genome shotgun (WGS) entry which is preliminary data.</text>
</comment>
<protein>
    <recommendedName>
        <fullName evidence="1">HEPN domain-containing protein</fullName>
    </recommendedName>
</protein>
<sequence length="142" mass="16058">MKLVSVARSYLRQAGARLKDAEEALAEGLNAYALRLSQECVEMSLKAALKLVGIEYPKKHDVSDVLVEVRGRFPKWFQDELSFLADASRKLAKKREVSMYGDEESFLSPDELISFEEAQRAVEWAKKAHELCKQLLSAYTSS</sequence>
<organism evidence="2 3">
    <name type="scientific">Thermoproteota archaeon</name>
    <dbReference type="NCBI Taxonomy" id="2056631"/>
    <lineage>
        <taxon>Archaea</taxon>
        <taxon>Thermoproteota</taxon>
    </lineage>
</organism>
<proteinExistence type="predicted"/>
<feature type="domain" description="HEPN" evidence="1">
    <location>
        <begin position="11"/>
        <end position="128"/>
    </location>
</feature>
<dbReference type="EMBL" id="QMQX01000198">
    <property type="protein sequence ID" value="RLE49699.1"/>
    <property type="molecule type" value="Genomic_DNA"/>
</dbReference>
<name>A0A497ER86_9CREN</name>
<reference evidence="2 3" key="1">
    <citation type="submission" date="2018-06" db="EMBL/GenBank/DDBJ databases">
        <title>Extensive metabolic versatility and redundancy in microbially diverse, dynamic hydrothermal sediments.</title>
        <authorList>
            <person name="Dombrowski N."/>
            <person name="Teske A."/>
            <person name="Baker B.J."/>
        </authorList>
    </citation>
    <scope>NUCLEOTIDE SEQUENCE [LARGE SCALE GENOMIC DNA]</scope>
    <source>
        <strain evidence="2">B34_G17</strain>
    </source>
</reference>
<accession>A0A497ER86</accession>
<evidence type="ECO:0000313" key="2">
    <source>
        <dbReference type="EMBL" id="RLE49699.1"/>
    </source>
</evidence>
<gene>
    <name evidence="2" type="ORF">DRJ33_08015</name>
</gene>
<dbReference type="AlphaFoldDB" id="A0A497ER86"/>
<dbReference type="SMART" id="SM00748">
    <property type="entry name" value="HEPN"/>
    <property type="match status" value="1"/>
</dbReference>
<dbReference type="Gene3D" id="1.20.120.330">
    <property type="entry name" value="Nucleotidyltransferases domain 2"/>
    <property type="match status" value="1"/>
</dbReference>
<dbReference type="InterPro" id="IPR007842">
    <property type="entry name" value="HEPN_dom"/>
</dbReference>
<dbReference type="Pfam" id="PF05168">
    <property type="entry name" value="HEPN"/>
    <property type="match status" value="1"/>
</dbReference>
<dbReference type="SUPFAM" id="SSF81593">
    <property type="entry name" value="Nucleotidyltransferase substrate binding subunit/domain"/>
    <property type="match status" value="1"/>
</dbReference>
<dbReference type="PROSITE" id="PS50910">
    <property type="entry name" value="HEPN"/>
    <property type="match status" value="1"/>
</dbReference>
<dbReference type="Proteomes" id="UP000272051">
    <property type="component" value="Unassembled WGS sequence"/>
</dbReference>